<evidence type="ECO:0000256" key="16">
    <source>
        <dbReference type="RuleBase" id="RU003519"/>
    </source>
</evidence>
<dbReference type="GO" id="GO:0098552">
    <property type="term" value="C:side of membrane"/>
    <property type="evidence" value="ECO:0007669"/>
    <property type="project" value="UniProtKB-KW"/>
</dbReference>
<keyword evidence="9 16" id="KW-0654">Proteoglycan</keyword>
<evidence type="ECO:0000256" key="5">
    <source>
        <dbReference type="ARBA" id="ARBA00022475"/>
    </source>
</evidence>
<evidence type="ECO:0000256" key="13">
    <source>
        <dbReference type="ARBA" id="ARBA00023207"/>
    </source>
</evidence>
<dbReference type="GO" id="GO:0045202">
    <property type="term" value="C:synapse"/>
    <property type="evidence" value="ECO:0007669"/>
    <property type="project" value="TreeGrafter"/>
</dbReference>
<keyword evidence="10 16" id="KW-0472">Membrane</keyword>
<keyword evidence="13 16" id="KW-0357">Heparan sulfate</keyword>
<dbReference type="GO" id="GO:0005886">
    <property type="term" value="C:plasma membrane"/>
    <property type="evidence" value="ECO:0007669"/>
    <property type="project" value="UniProtKB-SubCell"/>
</dbReference>
<keyword evidence="7 16" id="KW-0336">GPI-anchor</keyword>
<keyword evidence="14 16" id="KW-0449">Lipoprotein</keyword>
<evidence type="ECO:0000256" key="6">
    <source>
        <dbReference type="ARBA" id="ARBA00022525"/>
    </source>
</evidence>
<keyword evidence="11" id="KW-1015">Disulfide bond</keyword>
<gene>
    <name evidence="18" type="ORF">Baya_13054</name>
</gene>
<reference evidence="18 19" key="1">
    <citation type="journal article" date="2019" name="Genome Biol. Evol.">
        <title>Whole-Genome Sequencing of the Giant Devil Catfish, Bagarius yarrelli.</title>
        <authorList>
            <person name="Jiang W."/>
            <person name="Lv Y."/>
            <person name="Cheng L."/>
            <person name="Yang K."/>
            <person name="Chao B."/>
            <person name="Wang X."/>
            <person name="Li Y."/>
            <person name="Pan X."/>
            <person name="You X."/>
            <person name="Zhang Y."/>
            <person name="Yang J."/>
            <person name="Li J."/>
            <person name="Zhang X."/>
            <person name="Liu S."/>
            <person name="Sun C."/>
            <person name="Yang J."/>
            <person name="Shi Q."/>
        </authorList>
    </citation>
    <scope>NUCLEOTIDE SEQUENCE [LARGE SCALE GENOMIC DNA]</scope>
    <source>
        <strain evidence="18">JWS20170419001</strain>
        <tissue evidence="18">Muscle</tissue>
    </source>
</reference>
<sequence>MDVRLVLVLCVLTGAPGAVSAESASGKSRRCTVFRQFYNSKGFSMSGVPLAQISGEHLRVCPQGYTCCTNEIEANLSKLSRKEFEDQVKESGHTLQVTLNSQYKKFDDYFQQLMNHSETLLYDSLQSNFGVLYSQNARVFQDLYTDLRHYYRGSKLNLEEALNDFWARLLEKLVRGLNGHYSMGEDYLECVAKQAETLRPFGDTVREFKIKVTRTFVAARSFNQGLVVAGEVVRKVSQVCITLAVSGF</sequence>
<organism evidence="18 19">
    <name type="scientific">Bagarius yarrelli</name>
    <name type="common">Goonch</name>
    <name type="synonym">Bagrus yarrelli</name>
    <dbReference type="NCBI Taxonomy" id="175774"/>
    <lineage>
        <taxon>Eukaryota</taxon>
        <taxon>Metazoa</taxon>
        <taxon>Chordata</taxon>
        <taxon>Craniata</taxon>
        <taxon>Vertebrata</taxon>
        <taxon>Euteleostomi</taxon>
        <taxon>Actinopterygii</taxon>
        <taxon>Neopterygii</taxon>
        <taxon>Teleostei</taxon>
        <taxon>Ostariophysi</taxon>
        <taxon>Siluriformes</taxon>
        <taxon>Sisoridae</taxon>
        <taxon>Sisorinae</taxon>
        <taxon>Bagarius</taxon>
    </lineage>
</organism>
<keyword evidence="5" id="KW-1003">Cell membrane</keyword>
<evidence type="ECO:0000256" key="1">
    <source>
        <dbReference type="ARBA" id="ARBA00004239"/>
    </source>
</evidence>
<comment type="similarity">
    <text evidence="3 15">Belongs to the glypican family.</text>
</comment>
<dbReference type="EMBL" id="VCAZ01000121">
    <property type="protein sequence ID" value="TSU88981.1"/>
    <property type="molecule type" value="Genomic_DNA"/>
</dbReference>
<evidence type="ECO:0000256" key="11">
    <source>
        <dbReference type="ARBA" id="ARBA00023157"/>
    </source>
</evidence>
<evidence type="ECO:0000256" key="14">
    <source>
        <dbReference type="ARBA" id="ARBA00023288"/>
    </source>
</evidence>
<dbReference type="GO" id="GO:0005576">
    <property type="term" value="C:extracellular region"/>
    <property type="evidence" value="ECO:0007669"/>
    <property type="project" value="UniProtKB-SubCell"/>
</dbReference>
<dbReference type="GO" id="GO:0017134">
    <property type="term" value="F:fibroblast growth factor binding"/>
    <property type="evidence" value="ECO:0007669"/>
    <property type="project" value="TreeGrafter"/>
</dbReference>
<comment type="caution">
    <text evidence="18">The sequence shown here is derived from an EMBL/GenBank/DDBJ whole genome shotgun (WGS) entry which is preliminary data.</text>
</comment>
<dbReference type="Pfam" id="PF01153">
    <property type="entry name" value="Glypican"/>
    <property type="match status" value="1"/>
</dbReference>
<keyword evidence="6" id="KW-0964">Secreted</keyword>
<dbReference type="AlphaFoldDB" id="A0A556V4U6"/>
<evidence type="ECO:0000256" key="2">
    <source>
        <dbReference type="ARBA" id="ARBA00004609"/>
    </source>
</evidence>
<dbReference type="GO" id="GO:0016477">
    <property type="term" value="P:cell migration"/>
    <property type="evidence" value="ECO:0007669"/>
    <property type="project" value="TreeGrafter"/>
</dbReference>
<evidence type="ECO:0000256" key="3">
    <source>
        <dbReference type="ARBA" id="ARBA00010260"/>
    </source>
</evidence>
<evidence type="ECO:0000256" key="7">
    <source>
        <dbReference type="ARBA" id="ARBA00022622"/>
    </source>
</evidence>
<dbReference type="GO" id="GO:0009986">
    <property type="term" value="C:cell surface"/>
    <property type="evidence" value="ECO:0007669"/>
    <property type="project" value="TreeGrafter"/>
</dbReference>
<protein>
    <recommendedName>
        <fullName evidence="4">Glypican-1</fullName>
    </recommendedName>
</protein>
<dbReference type="PANTHER" id="PTHR10822">
    <property type="entry name" value="GLYPICAN"/>
    <property type="match status" value="1"/>
</dbReference>
<dbReference type="PANTHER" id="PTHR10822:SF8">
    <property type="entry name" value="GLYPICAN-1"/>
    <property type="match status" value="1"/>
</dbReference>
<feature type="chain" id="PRO_5022099863" description="Glypican-1" evidence="17">
    <location>
        <begin position="22"/>
        <end position="248"/>
    </location>
</feature>
<keyword evidence="12" id="KW-0325">Glycoprotein</keyword>
<keyword evidence="8 17" id="KW-0732">Signal</keyword>
<proteinExistence type="inferred from homology"/>
<dbReference type="InterPro" id="IPR001863">
    <property type="entry name" value="Glypican"/>
</dbReference>
<dbReference type="OrthoDB" id="10010764at2759"/>
<keyword evidence="19" id="KW-1185">Reference proteome</keyword>
<evidence type="ECO:0000256" key="9">
    <source>
        <dbReference type="ARBA" id="ARBA00022974"/>
    </source>
</evidence>
<dbReference type="Proteomes" id="UP000319801">
    <property type="component" value="Unassembled WGS sequence"/>
</dbReference>
<feature type="signal peptide" evidence="17">
    <location>
        <begin position="1"/>
        <end position="21"/>
    </location>
</feature>
<evidence type="ECO:0000256" key="15">
    <source>
        <dbReference type="RuleBase" id="RU003518"/>
    </source>
</evidence>
<evidence type="ECO:0000256" key="10">
    <source>
        <dbReference type="ARBA" id="ARBA00023136"/>
    </source>
</evidence>
<evidence type="ECO:0000313" key="18">
    <source>
        <dbReference type="EMBL" id="TSU88981.1"/>
    </source>
</evidence>
<comment type="subcellular location">
    <subcellularLocation>
        <location evidence="2 16">Cell membrane</location>
        <topology evidence="2 16">Lipid-anchor</topology>
        <topology evidence="2 16">GPI-anchor</topology>
    </subcellularLocation>
    <subcellularLocation>
        <location evidence="1">Secreted</location>
        <location evidence="1">Extracellular space</location>
    </subcellularLocation>
</comment>
<name>A0A556V4U6_BAGYA</name>
<accession>A0A556V4U6</accession>
<evidence type="ECO:0000256" key="8">
    <source>
        <dbReference type="ARBA" id="ARBA00022729"/>
    </source>
</evidence>
<comment type="function">
    <text evidence="16">Cell surface proteoglycan.</text>
</comment>
<evidence type="ECO:0000313" key="19">
    <source>
        <dbReference type="Proteomes" id="UP000319801"/>
    </source>
</evidence>
<evidence type="ECO:0000256" key="17">
    <source>
        <dbReference type="SAM" id="SignalP"/>
    </source>
</evidence>
<evidence type="ECO:0000256" key="4">
    <source>
        <dbReference type="ARBA" id="ARBA00014714"/>
    </source>
</evidence>
<dbReference type="GO" id="GO:0040037">
    <property type="term" value="P:negative regulation of fibroblast growth factor receptor signaling pathway"/>
    <property type="evidence" value="ECO:0007669"/>
    <property type="project" value="TreeGrafter"/>
</dbReference>
<dbReference type="GO" id="GO:1905475">
    <property type="term" value="P:regulation of protein localization to membrane"/>
    <property type="evidence" value="ECO:0007669"/>
    <property type="project" value="TreeGrafter"/>
</dbReference>
<evidence type="ECO:0000256" key="12">
    <source>
        <dbReference type="ARBA" id="ARBA00023180"/>
    </source>
</evidence>